<dbReference type="InterPro" id="IPR023214">
    <property type="entry name" value="HAD_sf"/>
</dbReference>
<dbReference type="GO" id="GO:0005829">
    <property type="term" value="C:cytosol"/>
    <property type="evidence" value="ECO:0007669"/>
    <property type="project" value="TreeGrafter"/>
</dbReference>
<dbReference type="NCBIfam" id="TIGR01509">
    <property type="entry name" value="HAD-SF-IA-v3"/>
    <property type="match status" value="1"/>
</dbReference>
<dbReference type="RefSeq" id="WP_271214934.1">
    <property type="nucleotide sequence ID" value="NZ_BSFQ01000033.1"/>
</dbReference>
<dbReference type="Gene3D" id="3.40.50.1000">
    <property type="entry name" value="HAD superfamily/HAD-like"/>
    <property type="match status" value="1"/>
</dbReference>
<dbReference type="Pfam" id="PF00702">
    <property type="entry name" value="Hydrolase"/>
    <property type="match status" value="1"/>
</dbReference>
<dbReference type="InterPro" id="IPR036412">
    <property type="entry name" value="HAD-like_sf"/>
</dbReference>
<proteinExistence type="predicted"/>
<dbReference type="InterPro" id="IPR050155">
    <property type="entry name" value="HAD-like_hydrolase_sf"/>
</dbReference>
<evidence type="ECO:0000313" key="2">
    <source>
        <dbReference type="EMBL" id="GLL14563.1"/>
    </source>
</evidence>
<dbReference type="GO" id="GO:0006281">
    <property type="term" value="P:DNA repair"/>
    <property type="evidence" value="ECO:0007669"/>
    <property type="project" value="TreeGrafter"/>
</dbReference>
<reference evidence="2" key="2">
    <citation type="submission" date="2023-01" db="EMBL/GenBank/DDBJ databases">
        <authorList>
            <person name="Sun Q."/>
            <person name="Evtushenko L."/>
        </authorList>
    </citation>
    <scope>NUCLEOTIDE SEQUENCE</scope>
    <source>
        <strain evidence="2">VKM Ac-1069</strain>
    </source>
</reference>
<comment type="caution">
    <text evidence="2">The sequence shown here is derived from an EMBL/GenBank/DDBJ whole genome shotgun (WGS) entry which is preliminary data.</text>
</comment>
<organism evidence="2 3">
    <name type="scientific">Pseudonocardia halophobica</name>
    <dbReference type="NCBI Taxonomy" id="29401"/>
    <lineage>
        <taxon>Bacteria</taxon>
        <taxon>Bacillati</taxon>
        <taxon>Actinomycetota</taxon>
        <taxon>Actinomycetes</taxon>
        <taxon>Pseudonocardiales</taxon>
        <taxon>Pseudonocardiaceae</taxon>
        <taxon>Pseudonocardia</taxon>
    </lineage>
</organism>
<dbReference type="Proteomes" id="UP001143463">
    <property type="component" value="Unassembled WGS sequence"/>
</dbReference>
<evidence type="ECO:0000313" key="3">
    <source>
        <dbReference type="Proteomes" id="UP001143463"/>
    </source>
</evidence>
<dbReference type="PANTHER" id="PTHR43434">
    <property type="entry name" value="PHOSPHOGLYCOLATE PHOSPHATASE"/>
    <property type="match status" value="1"/>
</dbReference>
<sequence>MRLAVLDLVGTTIVDGGLVLDAVRRGLVSVGVPVVGPRFPALQRQARATTDRPVLRVFADLLDGDLRRARLAADAYEAHLRDAAAQGRVREVPGAGAAIAALREAGTTVALAGGVRAETRDVLVARAGLAADLLFAPAGSRGRGSPEPDLVLAAAKAADAEPADCVVVADSTAGMTAAARAGAGLALGVQSGAHTPARLRAAGAHDVLGSVVELPARLGLPQPPAARRRGAGPDGQLVSSDSLTAGGVIP</sequence>
<dbReference type="InterPro" id="IPR006439">
    <property type="entry name" value="HAD-SF_hydro_IA"/>
</dbReference>
<accession>A0A9W6NZ71</accession>
<dbReference type="GO" id="GO:0008967">
    <property type="term" value="F:phosphoglycolate phosphatase activity"/>
    <property type="evidence" value="ECO:0007669"/>
    <property type="project" value="TreeGrafter"/>
</dbReference>
<protein>
    <submittedName>
        <fullName evidence="2">Uncharacterized protein</fullName>
    </submittedName>
</protein>
<feature type="region of interest" description="Disordered" evidence="1">
    <location>
        <begin position="220"/>
        <end position="250"/>
    </location>
</feature>
<dbReference type="PANTHER" id="PTHR43434:SF19">
    <property type="entry name" value="PHOSPHONOACETALDEHYDE HYDROLASE"/>
    <property type="match status" value="1"/>
</dbReference>
<dbReference type="InterPro" id="IPR023198">
    <property type="entry name" value="PGP-like_dom2"/>
</dbReference>
<dbReference type="Gene3D" id="1.10.150.240">
    <property type="entry name" value="Putative phosphatase, domain 2"/>
    <property type="match status" value="1"/>
</dbReference>
<dbReference type="AlphaFoldDB" id="A0A9W6NZ71"/>
<evidence type="ECO:0000256" key="1">
    <source>
        <dbReference type="SAM" id="MobiDB-lite"/>
    </source>
</evidence>
<gene>
    <name evidence="2" type="ORF">GCM10017577_57100</name>
</gene>
<reference evidence="2" key="1">
    <citation type="journal article" date="2014" name="Int. J. Syst. Evol. Microbiol.">
        <title>Complete genome sequence of Corynebacterium casei LMG S-19264T (=DSM 44701T), isolated from a smear-ripened cheese.</title>
        <authorList>
            <consortium name="US DOE Joint Genome Institute (JGI-PGF)"/>
            <person name="Walter F."/>
            <person name="Albersmeier A."/>
            <person name="Kalinowski J."/>
            <person name="Ruckert C."/>
        </authorList>
    </citation>
    <scope>NUCLEOTIDE SEQUENCE</scope>
    <source>
        <strain evidence="2">VKM Ac-1069</strain>
    </source>
</reference>
<name>A0A9W6NZ71_9PSEU</name>
<keyword evidence="3" id="KW-1185">Reference proteome</keyword>
<dbReference type="SUPFAM" id="SSF56784">
    <property type="entry name" value="HAD-like"/>
    <property type="match status" value="1"/>
</dbReference>
<dbReference type="EMBL" id="BSFQ01000033">
    <property type="protein sequence ID" value="GLL14563.1"/>
    <property type="molecule type" value="Genomic_DNA"/>
</dbReference>